<keyword evidence="4" id="KW-1185">Reference proteome</keyword>
<reference evidence="3 4" key="1">
    <citation type="journal article" date="2013" name="Int. J. Syst. Evol. Microbiol.">
        <title>Marinoscillum luteum sp. nov., isolated from marine sediment.</title>
        <authorList>
            <person name="Cha I.T."/>
            <person name="Park S.J."/>
            <person name="Kim S.J."/>
            <person name="Kim J.G."/>
            <person name="Jung M.Y."/>
            <person name="Shin K.S."/>
            <person name="Kwon K.K."/>
            <person name="Yang S.H."/>
            <person name="Seo Y.S."/>
            <person name="Rhee S.K."/>
        </authorList>
    </citation>
    <scope>NUCLEOTIDE SEQUENCE [LARGE SCALE GENOMIC DNA]</scope>
    <source>
        <strain evidence="3 4">KCTC 23939</strain>
    </source>
</reference>
<dbReference type="RefSeq" id="WP_159583222.1">
    <property type="nucleotide sequence ID" value="NZ_JBIPKE010000019.1"/>
</dbReference>
<comment type="caution">
    <text evidence="3">The sequence shown here is derived from an EMBL/GenBank/DDBJ whole genome shotgun (WGS) entry which is preliminary data.</text>
</comment>
<evidence type="ECO:0000313" key="3">
    <source>
        <dbReference type="EMBL" id="MFH6984940.1"/>
    </source>
</evidence>
<keyword evidence="2" id="KW-1133">Transmembrane helix</keyword>
<dbReference type="InterPro" id="IPR032272">
    <property type="entry name" value="DUF4834"/>
</dbReference>
<dbReference type="Pfam" id="PF16118">
    <property type="entry name" value="DUF4834"/>
    <property type="match status" value="1"/>
</dbReference>
<name>A0ABW7NBE4_9BACT</name>
<dbReference type="Proteomes" id="UP001610063">
    <property type="component" value="Unassembled WGS sequence"/>
</dbReference>
<accession>A0ABW7NBE4</accession>
<feature type="transmembrane region" description="Helical" evidence="2">
    <location>
        <begin position="6"/>
        <end position="27"/>
    </location>
</feature>
<evidence type="ECO:0000313" key="4">
    <source>
        <dbReference type="Proteomes" id="UP001610063"/>
    </source>
</evidence>
<feature type="compositionally biased region" description="Basic and acidic residues" evidence="1">
    <location>
        <begin position="63"/>
        <end position="85"/>
    </location>
</feature>
<keyword evidence="2" id="KW-0812">Transmembrane</keyword>
<evidence type="ECO:0000256" key="2">
    <source>
        <dbReference type="SAM" id="Phobius"/>
    </source>
</evidence>
<organism evidence="3 4">
    <name type="scientific">Marinoscillum luteum</name>
    <dbReference type="NCBI Taxonomy" id="861051"/>
    <lineage>
        <taxon>Bacteria</taxon>
        <taxon>Pseudomonadati</taxon>
        <taxon>Bacteroidota</taxon>
        <taxon>Cytophagia</taxon>
        <taxon>Cytophagales</taxon>
        <taxon>Reichenbachiellaceae</taxon>
        <taxon>Marinoscillum</taxon>
    </lineage>
</organism>
<dbReference type="EMBL" id="JBIPKE010000019">
    <property type="protein sequence ID" value="MFH6984940.1"/>
    <property type="molecule type" value="Genomic_DNA"/>
</dbReference>
<gene>
    <name evidence="3" type="ORF">ACHKAR_15905</name>
</gene>
<keyword evidence="2" id="KW-0472">Membrane</keyword>
<feature type="region of interest" description="Disordered" evidence="1">
    <location>
        <begin position="38"/>
        <end position="85"/>
    </location>
</feature>
<sequence>MLKFLLIIALISYLIYRVGGFLFKILFLGAQQQRQQYQSTGQTHQQHARRRAAGSNLDIDYVPGDRKNEKKDFRGGDYVDYEEVK</sequence>
<proteinExistence type="predicted"/>
<evidence type="ECO:0000256" key="1">
    <source>
        <dbReference type="SAM" id="MobiDB-lite"/>
    </source>
</evidence>
<protein>
    <submittedName>
        <fullName evidence="3">DUF4834 family protein</fullName>
    </submittedName>
</protein>